<feature type="domain" description="HTH araC/xylS-type" evidence="6">
    <location>
        <begin position="153"/>
        <end position="252"/>
    </location>
</feature>
<dbReference type="GO" id="GO:0000155">
    <property type="term" value="F:phosphorelay sensor kinase activity"/>
    <property type="evidence" value="ECO:0007669"/>
    <property type="project" value="TreeGrafter"/>
</dbReference>
<dbReference type="PRINTS" id="PR00032">
    <property type="entry name" value="HTHARAC"/>
</dbReference>
<dbReference type="Gene3D" id="1.10.10.60">
    <property type="entry name" value="Homeodomain-like"/>
    <property type="match status" value="1"/>
</dbReference>
<evidence type="ECO:0000256" key="1">
    <source>
        <dbReference type="ARBA" id="ARBA00022553"/>
    </source>
</evidence>
<reference evidence="8 9" key="1">
    <citation type="submission" date="2016-11" db="EMBL/GenBank/DDBJ databases">
        <authorList>
            <person name="Jaros S."/>
            <person name="Januszkiewicz K."/>
            <person name="Wedrychowicz H."/>
        </authorList>
    </citation>
    <scope>NUCLEOTIDE SEQUENCE [LARGE SCALE GENOMIC DNA]</scope>
    <source>
        <strain evidence="8 9">DSM 26897</strain>
    </source>
</reference>
<evidence type="ECO:0000256" key="5">
    <source>
        <dbReference type="PROSITE-ProRule" id="PRU00169"/>
    </source>
</evidence>
<evidence type="ECO:0000256" key="4">
    <source>
        <dbReference type="ARBA" id="ARBA00023163"/>
    </source>
</evidence>
<evidence type="ECO:0000313" key="9">
    <source>
        <dbReference type="Proteomes" id="UP000184368"/>
    </source>
</evidence>
<evidence type="ECO:0000256" key="3">
    <source>
        <dbReference type="ARBA" id="ARBA00023125"/>
    </source>
</evidence>
<dbReference type="STRING" id="1302690.BUE76_22695"/>
<proteinExistence type="predicted"/>
<evidence type="ECO:0000313" key="8">
    <source>
        <dbReference type="EMBL" id="SHF11206.1"/>
    </source>
</evidence>
<keyword evidence="3 8" id="KW-0238">DNA-binding</keyword>
<dbReference type="Pfam" id="PF12833">
    <property type="entry name" value="HTH_18"/>
    <property type="match status" value="1"/>
</dbReference>
<dbReference type="PROSITE" id="PS01124">
    <property type="entry name" value="HTH_ARAC_FAMILY_2"/>
    <property type="match status" value="1"/>
</dbReference>
<feature type="modified residue" description="4-aspartylphosphate" evidence="5">
    <location>
        <position position="54"/>
    </location>
</feature>
<sequence length="257" mass="29099">MYMKNTILLVDDEAELLEVLSEELNEKYHIVTAQHGAAALQVLEKEPVQLVVSDVMMEVMDGFELCRRIKSSFEYSHIPVILLTAKNTLQSKIAGLELGADAYIEKPFDIDLLFVQIANLLANRDKLRNYFVNSPVVQIKTIAHTRSDEVFLEKLTEAIVDAIDDPSLDVDRLAVHMNMSRTTLFRKIKAVADITPNEVINLTRLKKAAELLTDGNAKIFEVAYKVGYNSQTNFGRNFSKQFGMTPTQYQKANQTRK</sequence>
<accession>A0A1M4Z0T5</accession>
<evidence type="ECO:0000259" key="6">
    <source>
        <dbReference type="PROSITE" id="PS01124"/>
    </source>
</evidence>
<gene>
    <name evidence="8" type="ORF">SAMN05444008_10534</name>
</gene>
<keyword evidence="1 5" id="KW-0597">Phosphoprotein</keyword>
<dbReference type="SMART" id="SM00448">
    <property type="entry name" value="REC"/>
    <property type="match status" value="1"/>
</dbReference>
<protein>
    <submittedName>
        <fullName evidence="8">DNA-binding response regulator, OmpR family, contains REC and winged-helix (WHTH) domain</fullName>
    </submittedName>
</protein>
<keyword evidence="4" id="KW-0804">Transcription</keyword>
<dbReference type="SUPFAM" id="SSF46689">
    <property type="entry name" value="Homeodomain-like"/>
    <property type="match status" value="1"/>
</dbReference>
<dbReference type="InterPro" id="IPR018062">
    <property type="entry name" value="HTH_AraC-typ_CS"/>
</dbReference>
<dbReference type="Gene3D" id="3.40.50.2300">
    <property type="match status" value="1"/>
</dbReference>
<dbReference type="PROSITE" id="PS00041">
    <property type="entry name" value="HTH_ARAC_FAMILY_1"/>
    <property type="match status" value="2"/>
</dbReference>
<dbReference type="GO" id="GO:0043565">
    <property type="term" value="F:sequence-specific DNA binding"/>
    <property type="evidence" value="ECO:0007669"/>
    <property type="project" value="InterPro"/>
</dbReference>
<dbReference type="Pfam" id="PF00072">
    <property type="entry name" value="Response_reg"/>
    <property type="match status" value="1"/>
</dbReference>
<dbReference type="InterPro" id="IPR009057">
    <property type="entry name" value="Homeodomain-like_sf"/>
</dbReference>
<dbReference type="SUPFAM" id="SSF52172">
    <property type="entry name" value="CheY-like"/>
    <property type="match status" value="1"/>
</dbReference>
<dbReference type="AlphaFoldDB" id="A0A1M4Z0T5"/>
<dbReference type="SMART" id="SM00342">
    <property type="entry name" value="HTH_ARAC"/>
    <property type="match status" value="1"/>
</dbReference>
<dbReference type="InterPro" id="IPR011006">
    <property type="entry name" value="CheY-like_superfamily"/>
</dbReference>
<keyword evidence="9" id="KW-1185">Reference proteome</keyword>
<dbReference type="InterPro" id="IPR018060">
    <property type="entry name" value="HTH_AraC"/>
</dbReference>
<name>A0A1M4Z0T5_9BACT</name>
<dbReference type="InterPro" id="IPR020449">
    <property type="entry name" value="Tscrpt_reg_AraC-type_HTH"/>
</dbReference>
<evidence type="ECO:0000256" key="2">
    <source>
        <dbReference type="ARBA" id="ARBA00023015"/>
    </source>
</evidence>
<dbReference type="PANTHER" id="PTHR43547">
    <property type="entry name" value="TWO-COMPONENT HISTIDINE KINASE"/>
    <property type="match status" value="1"/>
</dbReference>
<evidence type="ECO:0000259" key="7">
    <source>
        <dbReference type="PROSITE" id="PS50110"/>
    </source>
</evidence>
<dbReference type="PANTHER" id="PTHR43547:SF2">
    <property type="entry name" value="HYBRID SIGNAL TRANSDUCTION HISTIDINE KINASE C"/>
    <property type="match status" value="1"/>
</dbReference>
<dbReference type="InterPro" id="IPR001789">
    <property type="entry name" value="Sig_transdc_resp-reg_receiver"/>
</dbReference>
<dbReference type="EMBL" id="FQUO01000005">
    <property type="protein sequence ID" value="SHF11206.1"/>
    <property type="molecule type" value="Genomic_DNA"/>
</dbReference>
<organism evidence="8 9">
    <name type="scientific">Cnuella takakiae</name>
    <dbReference type="NCBI Taxonomy" id="1302690"/>
    <lineage>
        <taxon>Bacteria</taxon>
        <taxon>Pseudomonadati</taxon>
        <taxon>Bacteroidota</taxon>
        <taxon>Chitinophagia</taxon>
        <taxon>Chitinophagales</taxon>
        <taxon>Chitinophagaceae</taxon>
        <taxon>Cnuella</taxon>
    </lineage>
</organism>
<keyword evidence="2" id="KW-0805">Transcription regulation</keyword>
<dbReference type="Proteomes" id="UP000184368">
    <property type="component" value="Unassembled WGS sequence"/>
</dbReference>
<feature type="domain" description="Response regulatory" evidence="7">
    <location>
        <begin position="6"/>
        <end position="121"/>
    </location>
</feature>
<dbReference type="PROSITE" id="PS50110">
    <property type="entry name" value="RESPONSE_REGULATORY"/>
    <property type="match status" value="1"/>
</dbReference>
<dbReference type="GO" id="GO:0003700">
    <property type="term" value="F:DNA-binding transcription factor activity"/>
    <property type="evidence" value="ECO:0007669"/>
    <property type="project" value="InterPro"/>
</dbReference>